<dbReference type="SUPFAM" id="SSF48371">
    <property type="entry name" value="ARM repeat"/>
    <property type="match status" value="1"/>
</dbReference>
<protein>
    <submittedName>
        <fullName evidence="1">HEAT repeat-containing protein</fullName>
    </submittedName>
</protein>
<dbReference type="InterPro" id="IPR004155">
    <property type="entry name" value="PBS_lyase_HEAT"/>
</dbReference>
<dbReference type="SMART" id="SM00567">
    <property type="entry name" value="EZ_HEAT"/>
    <property type="match status" value="2"/>
</dbReference>
<dbReference type="InterPro" id="IPR011989">
    <property type="entry name" value="ARM-like"/>
</dbReference>
<comment type="caution">
    <text evidence="1">The sequence shown here is derived from an EMBL/GenBank/DDBJ whole genome shotgun (WGS) entry which is preliminary data.</text>
</comment>
<gene>
    <name evidence="1" type="ORF">SAMN05443572_10911</name>
</gene>
<reference evidence="1 2" key="1">
    <citation type="submission" date="2016-10" db="EMBL/GenBank/DDBJ databases">
        <authorList>
            <person name="Varghese N."/>
            <person name="Submissions S."/>
        </authorList>
    </citation>
    <scope>NUCLEOTIDE SEQUENCE [LARGE SCALE GENOMIC DNA]</scope>
    <source>
        <strain evidence="1 2">DSM 16525</strain>
    </source>
</reference>
<accession>A0ABY1CQB1</accession>
<keyword evidence="2" id="KW-1185">Reference proteome</keyword>
<dbReference type="Pfam" id="PF13646">
    <property type="entry name" value="HEAT_2"/>
    <property type="match status" value="1"/>
</dbReference>
<evidence type="ECO:0000313" key="2">
    <source>
        <dbReference type="Proteomes" id="UP000183760"/>
    </source>
</evidence>
<sequence length="212" mass="22262">MSTPTSPPPSAFVTRASRGRRWRALVLGTGLLATSAGSALAYSRGAGEPPPTATPPRDLRAQVESLLDASQGTPRDEQLRRLGPQAVPVLSSLVMDGSAPSTRRARAVASLALVDPTQSAHSIQEVLEDARAPADVRASAAGALARCLGIDAIPPLSARLTDQEEPVREAVALALGRLGGQQVRQALEERLPLEERPLVREALQRGLSLAEP</sequence>
<proteinExistence type="predicted"/>
<name>A0ABY1CQB1_MYXFU</name>
<dbReference type="Gene3D" id="1.25.10.10">
    <property type="entry name" value="Leucine-rich Repeat Variant"/>
    <property type="match status" value="1"/>
</dbReference>
<dbReference type="InterPro" id="IPR016024">
    <property type="entry name" value="ARM-type_fold"/>
</dbReference>
<evidence type="ECO:0000313" key="1">
    <source>
        <dbReference type="EMBL" id="SEU31737.1"/>
    </source>
</evidence>
<dbReference type="Proteomes" id="UP000183760">
    <property type="component" value="Unassembled WGS sequence"/>
</dbReference>
<organism evidence="1 2">
    <name type="scientific">Myxococcus fulvus</name>
    <dbReference type="NCBI Taxonomy" id="33"/>
    <lineage>
        <taxon>Bacteria</taxon>
        <taxon>Pseudomonadati</taxon>
        <taxon>Myxococcota</taxon>
        <taxon>Myxococcia</taxon>
        <taxon>Myxococcales</taxon>
        <taxon>Cystobacterineae</taxon>
        <taxon>Myxococcaceae</taxon>
        <taxon>Myxococcus</taxon>
    </lineage>
</organism>
<dbReference type="EMBL" id="FOIB01000009">
    <property type="protein sequence ID" value="SEU31737.1"/>
    <property type="molecule type" value="Genomic_DNA"/>
</dbReference>